<dbReference type="GO" id="GO:0046872">
    <property type="term" value="F:metal ion binding"/>
    <property type="evidence" value="ECO:0007669"/>
    <property type="project" value="UniProtKB-KW"/>
</dbReference>
<dbReference type="InterPro" id="IPR013785">
    <property type="entry name" value="Aldolase_TIM"/>
</dbReference>
<evidence type="ECO:0000256" key="2">
    <source>
        <dbReference type="ARBA" id="ARBA00022691"/>
    </source>
</evidence>
<dbReference type="NCBIfam" id="TIGR04085">
    <property type="entry name" value="rSAM_more_4Fe4S"/>
    <property type="match status" value="1"/>
</dbReference>
<dbReference type="AlphaFoldDB" id="A0A9D1MH67"/>
<keyword evidence="5" id="KW-0411">Iron-sulfur</keyword>
<comment type="caution">
    <text evidence="8">The sequence shown here is derived from an EMBL/GenBank/DDBJ whole genome shotgun (WGS) entry which is preliminary data.</text>
</comment>
<dbReference type="InterPro" id="IPR007197">
    <property type="entry name" value="rSAM"/>
</dbReference>
<proteinExistence type="inferred from homology"/>
<feature type="domain" description="Radical SAM core" evidence="7">
    <location>
        <begin position="1"/>
        <end position="234"/>
    </location>
</feature>
<dbReference type="Gene3D" id="3.20.20.70">
    <property type="entry name" value="Aldolase class I"/>
    <property type="match status" value="1"/>
</dbReference>
<dbReference type="SUPFAM" id="SSF102114">
    <property type="entry name" value="Radical SAM enzymes"/>
    <property type="match status" value="1"/>
</dbReference>
<sequence>MKPLSLMLKPASSECNLDCKYCFYHSLCQARTAPSHGFMSVETLETVLKKAFEYTEGAPLSLSFQGGEPLLRGKDFYYRLAELLDGYRKQGNKVSVGIQTNGTLIDEEWCDIFVGNGWLVGLSLDGDEEANAFRVDKNGKPTFTKVYAAAKLMQKKNVDFNVLSVLTEPTAFRIEEIYDFFRKNSFNYLQFIPCLKPFRFENGVLQTTPDYSPLYADGKQYTLSAEAYAHFLIEGFARYYADYRSGNYISVRQFDNFIRLARFEPAEQCGMNGYCTRQFVIEGDGEVYPCDFYCLDEYSLGNIYANGFEEMGRSPKALAFIKESLTLPEKCKHCDYFALCRNGCKRERYDIDKCNAYLRFFYTYFPARGKG</sequence>
<dbReference type="PANTHER" id="PTHR43273">
    <property type="entry name" value="ANAEROBIC SULFATASE-MATURATING ENZYME HOMOLOG ASLB-RELATED"/>
    <property type="match status" value="1"/>
</dbReference>
<evidence type="ECO:0000259" key="7">
    <source>
        <dbReference type="PROSITE" id="PS51918"/>
    </source>
</evidence>
<keyword evidence="4" id="KW-0408">Iron</keyword>
<dbReference type="PANTHER" id="PTHR43273:SF3">
    <property type="entry name" value="ANAEROBIC SULFATASE-MATURATING ENZYME HOMOLOG ASLB-RELATED"/>
    <property type="match status" value="1"/>
</dbReference>
<dbReference type="SFLD" id="SFLDG01384">
    <property type="entry name" value="thioether_bond_formation_requi"/>
    <property type="match status" value="1"/>
</dbReference>
<gene>
    <name evidence="8" type="ORF">IAB05_03455</name>
</gene>
<evidence type="ECO:0000256" key="1">
    <source>
        <dbReference type="ARBA" id="ARBA00001966"/>
    </source>
</evidence>
<evidence type="ECO:0000313" key="9">
    <source>
        <dbReference type="Proteomes" id="UP000824094"/>
    </source>
</evidence>
<dbReference type="InterPro" id="IPR023885">
    <property type="entry name" value="4Fe4S-binding_SPASM_dom"/>
</dbReference>
<comment type="similarity">
    <text evidence="6">Belongs to the radical SAM superfamily. Anaerobic sulfatase-maturating enzyme family.</text>
</comment>
<evidence type="ECO:0000256" key="5">
    <source>
        <dbReference type="ARBA" id="ARBA00023014"/>
    </source>
</evidence>
<protein>
    <submittedName>
        <fullName evidence="8">SPASM domain-containing protein</fullName>
    </submittedName>
</protein>
<keyword evidence="3" id="KW-0479">Metal-binding</keyword>
<evidence type="ECO:0000256" key="4">
    <source>
        <dbReference type="ARBA" id="ARBA00023004"/>
    </source>
</evidence>
<dbReference type="PROSITE" id="PS51918">
    <property type="entry name" value="RADICAL_SAM"/>
    <property type="match status" value="1"/>
</dbReference>
<dbReference type="InterPro" id="IPR023867">
    <property type="entry name" value="Sulphatase_maturase_rSAM"/>
</dbReference>
<keyword evidence="2" id="KW-0949">S-adenosyl-L-methionine</keyword>
<reference evidence="8" key="2">
    <citation type="journal article" date="2021" name="PeerJ">
        <title>Extensive microbial diversity within the chicken gut microbiome revealed by metagenomics and culture.</title>
        <authorList>
            <person name="Gilroy R."/>
            <person name="Ravi A."/>
            <person name="Getino M."/>
            <person name="Pursley I."/>
            <person name="Horton D.L."/>
            <person name="Alikhan N.F."/>
            <person name="Baker D."/>
            <person name="Gharbi K."/>
            <person name="Hall N."/>
            <person name="Watson M."/>
            <person name="Adriaenssens E.M."/>
            <person name="Foster-Nyarko E."/>
            <person name="Jarju S."/>
            <person name="Secka A."/>
            <person name="Antonio M."/>
            <person name="Oren A."/>
            <person name="Chaudhuri R.R."/>
            <person name="La Ragione R."/>
            <person name="Hildebrand F."/>
            <person name="Pallen M.J."/>
        </authorList>
    </citation>
    <scope>NUCLEOTIDE SEQUENCE</scope>
    <source>
        <strain evidence="8">18911</strain>
    </source>
</reference>
<organism evidence="8 9">
    <name type="scientific">Candidatus Stercoripulliclostridium merdigallinarum</name>
    <dbReference type="NCBI Taxonomy" id="2840951"/>
    <lineage>
        <taxon>Bacteria</taxon>
        <taxon>Bacillati</taxon>
        <taxon>Bacillota</taxon>
        <taxon>Clostridia</taxon>
        <taxon>Eubacteriales</taxon>
        <taxon>Candidatus Stercoripulliclostridium</taxon>
    </lineage>
</organism>
<evidence type="ECO:0000256" key="3">
    <source>
        <dbReference type="ARBA" id="ARBA00022723"/>
    </source>
</evidence>
<dbReference type="Proteomes" id="UP000824094">
    <property type="component" value="Unassembled WGS sequence"/>
</dbReference>
<dbReference type="Pfam" id="PF04055">
    <property type="entry name" value="Radical_SAM"/>
    <property type="match status" value="1"/>
</dbReference>
<evidence type="ECO:0000313" key="8">
    <source>
        <dbReference type="EMBL" id="HIU60433.1"/>
    </source>
</evidence>
<dbReference type="Pfam" id="PF13186">
    <property type="entry name" value="SPASM"/>
    <property type="match status" value="1"/>
</dbReference>
<dbReference type="InterPro" id="IPR058240">
    <property type="entry name" value="rSAM_sf"/>
</dbReference>
<dbReference type="EMBL" id="DVNF01000101">
    <property type="protein sequence ID" value="HIU60433.1"/>
    <property type="molecule type" value="Genomic_DNA"/>
</dbReference>
<dbReference type="CDD" id="cd01335">
    <property type="entry name" value="Radical_SAM"/>
    <property type="match status" value="1"/>
</dbReference>
<accession>A0A9D1MH67</accession>
<dbReference type="SFLD" id="SFLDS00029">
    <property type="entry name" value="Radical_SAM"/>
    <property type="match status" value="1"/>
</dbReference>
<dbReference type="SFLD" id="SFLDG01386">
    <property type="entry name" value="main_SPASM_domain-containing"/>
    <property type="match status" value="1"/>
</dbReference>
<dbReference type="GO" id="GO:0016491">
    <property type="term" value="F:oxidoreductase activity"/>
    <property type="evidence" value="ECO:0007669"/>
    <property type="project" value="InterPro"/>
</dbReference>
<comment type="cofactor">
    <cofactor evidence="1">
        <name>[4Fe-4S] cluster</name>
        <dbReference type="ChEBI" id="CHEBI:49883"/>
    </cofactor>
</comment>
<evidence type="ECO:0000256" key="6">
    <source>
        <dbReference type="ARBA" id="ARBA00023601"/>
    </source>
</evidence>
<dbReference type="SFLD" id="SFLDG01067">
    <property type="entry name" value="SPASM/twitch_domain_containing"/>
    <property type="match status" value="1"/>
</dbReference>
<reference evidence="8" key="1">
    <citation type="submission" date="2020-10" db="EMBL/GenBank/DDBJ databases">
        <authorList>
            <person name="Gilroy R."/>
        </authorList>
    </citation>
    <scope>NUCLEOTIDE SEQUENCE</scope>
    <source>
        <strain evidence="8">18911</strain>
    </source>
</reference>
<dbReference type="GO" id="GO:0051536">
    <property type="term" value="F:iron-sulfur cluster binding"/>
    <property type="evidence" value="ECO:0007669"/>
    <property type="project" value="UniProtKB-KW"/>
</dbReference>
<name>A0A9D1MH67_9FIRM</name>